<evidence type="ECO:0000259" key="3">
    <source>
        <dbReference type="PROSITE" id="PS50118"/>
    </source>
</evidence>
<evidence type="ECO:0000313" key="4">
    <source>
        <dbReference type="EMBL" id="GMI05761.1"/>
    </source>
</evidence>
<dbReference type="InterPro" id="IPR036910">
    <property type="entry name" value="HMG_box_dom_sf"/>
</dbReference>
<dbReference type="Proteomes" id="UP001165082">
    <property type="component" value="Unassembled WGS sequence"/>
</dbReference>
<evidence type="ECO:0000313" key="5">
    <source>
        <dbReference type="Proteomes" id="UP001165082"/>
    </source>
</evidence>
<reference evidence="4" key="1">
    <citation type="submission" date="2022-07" db="EMBL/GenBank/DDBJ databases">
        <title>Genome analysis of Parmales, a sister group of diatoms, reveals the evolutionary specialization of diatoms from phago-mixotrophs to photoautotrophs.</title>
        <authorList>
            <person name="Ban H."/>
            <person name="Sato S."/>
            <person name="Yoshikawa S."/>
            <person name="Kazumasa Y."/>
            <person name="Nakamura Y."/>
            <person name="Ichinomiya M."/>
            <person name="Saitoh K."/>
            <person name="Sato N."/>
            <person name="Blanc-Mathieu R."/>
            <person name="Endo H."/>
            <person name="Kuwata A."/>
            <person name="Ogata H."/>
        </authorList>
    </citation>
    <scope>NUCLEOTIDE SEQUENCE</scope>
</reference>
<keyword evidence="1" id="KW-0238">DNA-binding</keyword>
<feature type="region of interest" description="Disordered" evidence="2">
    <location>
        <begin position="65"/>
        <end position="94"/>
    </location>
</feature>
<dbReference type="AlphaFoldDB" id="A0A9W7CJJ1"/>
<feature type="region of interest" description="Disordered" evidence="2">
    <location>
        <begin position="703"/>
        <end position="726"/>
    </location>
</feature>
<feature type="region of interest" description="Disordered" evidence="2">
    <location>
        <begin position="740"/>
        <end position="807"/>
    </location>
</feature>
<feature type="compositionally biased region" description="Polar residues" evidence="2">
    <location>
        <begin position="775"/>
        <end position="807"/>
    </location>
</feature>
<feature type="compositionally biased region" description="Polar residues" evidence="2">
    <location>
        <begin position="1"/>
        <end position="10"/>
    </location>
</feature>
<dbReference type="Gene3D" id="1.10.30.10">
    <property type="entry name" value="High mobility group box domain"/>
    <property type="match status" value="1"/>
</dbReference>
<dbReference type="OrthoDB" id="1919336at2759"/>
<sequence>MLAVRFQQNPIKPPKYQLKDVPPPTRKTLEGSIIFDVPLGHRNYMVDAMGEMVLLCKEVMKRNHEEEERKSRSLRAAIPSSPSSPAPEVPKSAPLTKPLSLEYIADRLDVDDPMFSFTIRTTPAMGAGEVGLDVASQDAMKRSRRRSSSLQPKKQAIPIDSGMLQGFVTATTFTNWQSKFRFNSLHKESYSCDPPSLKVEMKDGTRKHDESGELAKAIQSTPRLGDPYNEGIIYPRIAEISLAGGIKCGKYNYDYVVLQATDNSVPFYESMGFVRIGCIVKDEPLSVSTVVSSPNLIYKTKDDETPLMIATKLNVDVWDLIFLNRPLLPGLNVKSRLKAGSELFYPDHAKMKEIADEELVFNPKYHQANDNETPHQIAKNYNLPLKDLIDTNKKNLDGLTSWSRLEEGTPVQITKLGECEWDTYCHWSFPDESVENTCPSYMMARKLNRRNFKKEPSNSDPFYASILNAFRCPIMFPPKSSLPVEKLNEKNAFNLFAMQMRPQMQAKGLSFAQCSTKISQAWKMLDEEEKAEIEDTAVKAKGQYKEDFAAWKATIAEMGLSEKDIKDATTKRKGGFTGGGTAVKKQKKIESMFNKVVKRKSGWDGDNGAWGEEQFEFWYVLTFLPDLQWCHLAPLREVGVFGSKFPNSEGRPKYKLVPEGAGKEVDVSASECKVVKSISVLKTEDADEEEWDVLWEDRFYRKGGGKKNAVSEDFSPSESKENREETAENVIVVDIKEAQTQSQQHVVQTKSTTQALPNGNAEAKEGGKQGENDVSDNNSKATSITTTSNHGRNQPTLMSMWGQQKKN</sequence>
<gene>
    <name evidence="4" type="ORF">TrRE_jg4644</name>
</gene>
<dbReference type="EMBL" id="BRXZ01000126">
    <property type="protein sequence ID" value="GMI05761.1"/>
    <property type="molecule type" value="Genomic_DNA"/>
</dbReference>
<dbReference type="GO" id="GO:0005634">
    <property type="term" value="C:nucleus"/>
    <property type="evidence" value="ECO:0007669"/>
    <property type="project" value="UniProtKB-UniRule"/>
</dbReference>
<evidence type="ECO:0000256" key="1">
    <source>
        <dbReference type="PROSITE-ProRule" id="PRU00267"/>
    </source>
</evidence>
<proteinExistence type="predicted"/>
<feature type="region of interest" description="Disordered" evidence="2">
    <location>
        <begin position="1"/>
        <end position="24"/>
    </location>
</feature>
<feature type="DNA-binding region" description="HMG box" evidence="1">
    <location>
        <begin position="486"/>
        <end position="552"/>
    </location>
</feature>
<feature type="domain" description="HMG box" evidence="3">
    <location>
        <begin position="486"/>
        <end position="552"/>
    </location>
</feature>
<organism evidence="4 5">
    <name type="scientific">Triparma retinervis</name>
    <dbReference type="NCBI Taxonomy" id="2557542"/>
    <lineage>
        <taxon>Eukaryota</taxon>
        <taxon>Sar</taxon>
        <taxon>Stramenopiles</taxon>
        <taxon>Ochrophyta</taxon>
        <taxon>Bolidophyceae</taxon>
        <taxon>Parmales</taxon>
        <taxon>Triparmaceae</taxon>
        <taxon>Triparma</taxon>
    </lineage>
</organism>
<dbReference type="GO" id="GO:0003677">
    <property type="term" value="F:DNA binding"/>
    <property type="evidence" value="ECO:0007669"/>
    <property type="project" value="UniProtKB-UniRule"/>
</dbReference>
<comment type="caution">
    <text evidence="4">The sequence shown here is derived from an EMBL/GenBank/DDBJ whole genome shotgun (WGS) entry which is preliminary data.</text>
</comment>
<dbReference type="PROSITE" id="PS50118">
    <property type="entry name" value="HMG_BOX_2"/>
    <property type="match status" value="1"/>
</dbReference>
<evidence type="ECO:0000256" key="2">
    <source>
        <dbReference type="SAM" id="MobiDB-lite"/>
    </source>
</evidence>
<dbReference type="InterPro" id="IPR009071">
    <property type="entry name" value="HMG_box_dom"/>
</dbReference>
<keyword evidence="5" id="KW-1185">Reference proteome</keyword>
<feature type="compositionally biased region" description="Basic and acidic residues" evidence="2">
    <location>
        <begin position="762"/>
        <end position="771"/>
    </location>
</feature>
<dbReference type="Pfam" id="PF00505">
    <property type="entry name" value="HMG_box"/>
    <property type="match status" value="1"/>
</dbReference>
<dbReference type="CDD" id="cd00084">
    <property type="entry name" value="HMG-box_SF"/>
    <property type="match status" value="1"/>
</dbReference>
<protein>
    <recommendedName>
        <fullName evidence="3">HMG box domain-containing protein</fullName>
    </recommendedName>
</protein>
<keyword evidence="1" id="KW-0539">Nucleus</keyword>
<name>A0A9W7CJJ1_9STRA</name>
<feature type="compositionally biased region" description="Polar residues" evidence="2">
    <location>
        <begin position="740"/>
        <end position="757"/>
    </location>
</feature>
<dbReference type="SUPFAM" id="SSF47095">
    <property type="entry name" value="HMG-box"/>
    <property type="match status" value="1"/>
</dbReference>
<accession>A0A9W7CJJ1</accession>
<dbReference type="SMART" id="SM00398">
    <property type="entry name" value="HMG"/>
    <property type="match status" value="1"/>
</dbReference>